<comment type="caution">
    <text evidence="2">The sequence shown here is derived from an EMBL/GenBank/DDBJ whole genome shotgun (WGS) entry which is preliminary data.</text>
</comment>
<protein>
    <submittedName>
        <fullName evidence="2">Uncharacterized protein</fullName>
    </submittedName>
</protein>
<gene>
    <name evidence="2" type="ORF">LCGC14_1420920</name>
</gene>
<accession>A0A0F9KCN2</accession>
<feature type="region of interest" description="Disordered" evidence="1">
    <location>
        <begin position="46"/>
        <end position="67"/>
    </location>
</feature>
<sequence length="344" mass="36643">MAQRNQDPRLLPRLPSTPPPRLLTPRRGPAEALGALRLQAQRGILGAQPGDAPVTAEPKKGSRNLLDRLFGSDSGVLSEGERKAGRKSGLLALGTSLLKSSAPRRKGTGSFAADIGEAIEAGRAGAVEGLERRAAQQQQAQQQALLRGQKEVMQRYVGLDTSNPNVLQDMFGDMLTSGNYQAAGQIAEVLKSQGAQLKTISLGDSTVMVNPFTGKEVARFGTGPDAQVKFAQANTLFGKYAQQTSDHAAVALSFRKLAAAANDPTPAGDLAMIFAFMKIIDPGSVVRESEFATAASTGSAMTRLQAFYTRISHDRHATLHVRRTQTCWGRSRALRSGGRVSLPI</sequence>
<evidence type="ECO:0000313" key="2">
    <source>
        <dbReference type="EMBL" id="KKM72396.1"/>
    </source>
</evidence>
<organism evidence="2">
    <name type="scientific">marine sediment metagenome</name>
    <dbReference type="NCBI Taxonomy" id="412755"/>
    <lineage>
        <taxon>unclassified sequences</taxon>
        <taxon>metagenomes</taxon>
        <taxon>ecological metagenomes</taxon>
    </lineage>
</organism>
<dbReference type="AlphaFoldDB" id="A0A0F9KCN2"/>
<name>A0A0F9KCN2_9ZZZZ</name>
<evidence type="ECO:0000256" key="1">
    <source>
        <dbReference type="SAM" id="MobiDB-lite"/>
    </source>
</evidence>
<proteinExistence type="predicted"/>
<dbReference type="EMBL" id="LAZR01009480">
    <property type="protein sequence ID" value="KKM72396.1"/>
    <property type="molecule type" value="Genomic_DNA"/>
</dbReference>
<feature type="region of interest" description="Disordered" evidence="1">
    <location>
        <begin position="1"/>
        <end position="27"/>
    </location>
</feature>
<reference evidence="2" key="1">
    <citation type="journal article" date="2015" name="Nature">
        <title>Complex archaea that bridge the gap between prokaryotes and eukaryotes.</title>
        <authorList>
            <person name="Spang A."/>
            <person name="Saw J.H."/>
            <person name="Jorgensen S.L."/>
            <person name="Zaremba-Niedzwiedzka K."/>
            <person name="Martijn J."/>
            <person name="Lind A.E."/>
            <person name="van Eijk R."/>
            <person name="Schleper C."/>
            <person name="Guy L."/>
            <person name="Ettema T.J."/>
        </authorList>
    </citation>
    <scope>NUCLEOTIDE SEQUENCE</scope>
</reference>